<dbReference type="PROSITE" id="PS52016">
    <property type="entry name" value="TONB_DEPENDENT_REC_3"/>
    <property type="match status" value="1"/>
</dbReference>
<dbReference type="PANTHER" id="PTHR30069">
    <property type="entry name" value="TONB-DEPENDENT OUTER MEMBRANE RECEPTOR"/>
    <property type="match status" value="1"/>
</dbReference>
<name>A0A238UAK5_9FLAO</name>
<evidence type="ECO:0000256" key="5">
    <source>
        <dbReference type="ARBA" id="ARBA00022729"/>
    </source>
</evidence>
<evidence type="ECO:0000256" key="11">
    <source>
        <dbReference type="RuleBase" id="RU003357"/>
    </source>
</evidence>
<evidence type="ECO:0000256" key="10">
    <source>
        <dbReference type="PROSITE-ProRule" id="PRU01360"/>
    </source>
</evidence>
<evidence type="ECO:0000256" key="3">
    <source>
        <dbReference type="ARBA" id="ARBA00022452"/>
    </source>
</evidence>
<dbReference type="Gene3D" id="2.170.130.10">
    <property type="entry name" value="TonB-dependent receptor, plug domain"/>
    <property type="match status" value="1"/>
</dbReference>
<dbReference type="PANTHER" id="PTHR30069:SF29">
    <property type="entry name" value="HEMOGLOBIN AND HEMOGLOBIN-HAPTOGLOBIN-BINDING PROTEIN 1-RELATED"/>
    <property type="match status" value="1"/>
</dbReference>
<keyword evidence="5" id="KW-0732">Signal</keyword>
<dbReference type="GO" id="GO:0044718">
    <property type="term" value="P:siderophore transmembrane transport"/>
    <property type="evidence" value="ECO:0007669"/>
    <property type="project" value="TreeGrafter"/>
</dbReference>
<organism evidence="14 15">
    <name type="scientific">Tenacibaculum jejuense</name>
    <dbReference type="NCBI Taxonomy" id="584609"/>
    <lineage>
        <taxon>Bacteria</taxon>
        <taxon>Pseudomonadati</taxon>
        <taxon>Bacteroidota</taxon>
        <taxon>Flavobacteriia</taxon>
        <taxon>Flavobacteriales</taxon>
        <taxon>Flavobacteriaceae</taxon>
        <taxon>Tenacibaculum</taxon>
    </lineage>
</organism>
<keyword evidence="2 10" id="KW-0813">Transport</keyword>
<keyword evidence="15" id="KW-1185">Reference proteome</keyword>
<reference evidence="14 15" key="1">
    <citation type="submission" date="2017-07" db="EMBL/GenBank/DDBJ databases">
        <authorList>
            <person name="Sun Z.S."/>
            <person name="Albrecht U."/>
            <person name="Echele G."/>
            <person name="Lee C.C."/>
        </authorList>
    </citation>
    <scope>NUCLEOTIDE SEQUENCE [LARGE SCALE GENOMIC DNA]</scope>
    <source>
        <strain evidence="15">type strain: KCTC 22618</strain>
    </source>
</reference>
<dbReference type="InterPro" id="IPR036942">
    <property type="entry name" value="Beta-barrel_TonB_sf"/>
</dbReference>
<dbReference type="GO" id="GO:0015344">
    <property type="term" value="F:siderophore uptake transmembrane transporter activity"/>
    <property type="evidence" value="ECO:0007669"/>
    <property type="project" value="TreeGrafter"/>
</dbReference>
<dbReference type="KEGG" id="tje:TJEJU_2527"/>
<dbReference type="InterPro" id="IPR000531">
    <property type="entry name" value="Beta-barrel_TonB"/>
</dbReference>
<keyword evidence="3 10" id="KW-1134">Transmembrane beta strand</keyword>
<dbReference type="RefSeq" id="WP_095072585.1">
    <property type="nucleotide sequence ID" value="NZ_LT899436.1"/>
</dbReference>
<keyword evidence="9 10" id="KW-0998">Cell outer membrane</keyword>
<dbReference type="Pfam" id="PF00593">
    <property type="entry name" value="TonB_dep_Rec_b-barrel"/>
    <property type="match status" value="1"/>
</dbReference>
<evidence type="ECO:0000256" key="7">
    <source>
        <dbReference type="ARBA" id="ARBA00023136"/>
    </source>
</evidence>
<accession>A0A238UAK5</accession>
<evidence type="ECO:0000256" key="6">
    <source>
        <dbReference type="ARBA" id="ARBA00023077"/>
    </source>
</evidence>
<dbReference type="InterPro" id="IPR039426">
    <property type="entry name" value="TonB-dep_rcpt-like"/>
</dbReference>
<dbReference type="EMBL" id="LT899436">
    <property type="protein sequence ID" value="SNR16211.1"/>
    <property type="molecule type" value="Genomic_DNA"/>
</dbReference>
<sequence length="684" mass="77383">MFLNKCFGFLICLITLNSFSQEKKVVKDTIDDRLDEVVVTATRTKRQLSSLPMPVTLISKKQILATGSTHLRDIIAEQTGIIIVSDVGNSEGVQMQGVAADYVLILINGLPLVGRTSGNIDLNRLSVNNIKQIEIVKGPSSSLYGSEALGGVINIITKMPDKDKTSGNVSFMTRFLAREELDLNANLTHQKNKLGIDTSINLNSGGAFDLSPETPENTSVPYQNFTGNLRLFYELSDQLQINTDVRYLSEEIFENGGDSKKTDFYSSLNVSHELTDAIKIDYLLFGTRFKTESIFNDASSVFDRTLYRPEIKAEFDFSFGNIIAGVGGNFDGLERTFFEGNEQYNAKYLFGQYDTNIGKDLNVILGFRYDTFNKFKSAFSPKLSANYKINNWLAAKASAGFGYKVPDFRHLFFNFRNTGSGYIVLGTHVLEDLYGHRPEVQNLDKELKPESSIGYNFGFQLKPLRGIRLNINFFRNDFKDLINTFAVTRGNFSDLPGISVFSYENRAEVFTQGVEVDMNYKINNNLRFTTGYQFLDTGDKQELDEIKSGNVFFRRTPSSPSERLTTSQYFGLPNRSKHIVNAKLFYENFEHNFSANVRVLYRSEYALFDTNNSRGIIDNHDDFITGNMQVNTTLQKTLFNIMSVQLGVDNVFNNRGRENLDNFPGQDSALRLGRTFYTRIQFNL</sequence>
<keyword evidence="8 14" id="KW-0675">Receptor</keyword>
<dbReference type="InterPro" id="IPR012910">
    <property type="entry name" value="Plug_dom"/>
</dbReference>
<dbReference type="Pfam" id="PF07715">
    <property type="entry name" value="Plug"/>
    <property type="match status" value="1"/>
</dbReference>
<dbReference type="AlphaFoldDB" id="A0A238UAK5"/>
<dbReference type="Gene3D" id="2.40.170.20">
    <property type="entry name" value="TonB-dependent receptor, beta-barrel domain"/>
    <property type="match status" value="1"/>
</dbReference>
<keyword evidence="4 10" id="KW-0812">Transmembrane</keyword>
<evidence type="ECO:0000256" key="1">
    <source>
        <dbReference type="ARBA" id="ARBA00004571"/>
    </source>
</evidence>
<dbReference type="CDD" id="cd01347">
    <property type="entry name" value="ligand_gated_channel"/>
    <property type="match status" value="1"/>
</dbReference>
<feature type="domain" description="TonB-dependent receptor-like beta-barrel" evidence="12">
    <location>
        <begin position="189"/>
        <end position="651"/>
    </location>
</feature>
<evidence type="ECO:0000259" key="13">
    <source>
        <dbReference type="Pfam" id="PF07715"/>
    </source>
</evidence>
<gene>
    <name evidence="14" type="ORF">TJEJU_2527</name>
</gene>
<feature type="domain" description="TonB-dependent receptor plug" evidence="13">
    <location>
        <begin position="49"/>
        <end position="152"/>
    </location>
</feature>
<evidence type="ECO:0000313" key="15">
    <source>
        <dbReference type="Proteomes" id="UP000215214"/>
    </source>
</evidence>
<comment type="similarity">
    <text evidence="10 11">Belongs to the TonB-dependent receptor family.</text>
</comment>
<evidence type="ECO:0000256" key="9">
    <source>
        <dbReference type="ARBA" id="ARBA00023237"/>
    </source>
</evidence>
<evidence type="ECO:0000256" key="8">
    <source>
        <dbReference type="ARBA" id="ARBA00023170"/>
    </source>
</evidence>
<evidence type="ECO:0000313" key="14">
    <source>
        <dbReference type="EMBL" id="SNR16211.1"/>
    </source>
</evidence>
<keyword evidence="6 11" id="KW-0798">TonB box</keyword>
<comment type="subcellular location">
    <subcellularLocation>
        <location evidence="1 10">Cell outer membrane</location>
        <topology evidence="1 10">Multi-pass membrane protein</topology>
    </subcellularLocation>
</comment>
<dbReference type="Proteomes" id="UP000215214">
    <property type="component" value="Chromosome TJEJU"/>
</dbReference>
<keyword evidence="7 10" id="KW-0472">Membrane</keyword>
<evidence type="ECO:0000259" key="12">
    <source>
        <dbReference type="Pfam" id="PF00593"/>
    </source>
</evidence>
<evidence type="ECO:0000256" key="4">
    <source>
        <dbReference type="ARBA" id="ARBA00022692"/>
    </source>
</evidence>
<dbReference type="InterPro" id="IPR037066">
    <property type="entry name" value="Plug_dom_sf"/>
</dbReference>
<dbReference type="OrthoDB" id="9764669at2"/>
<evidence type="ECO:0000256" key="2">
    <source>
        <dbReference type="ARBA" id="ARBA00022448"/>
    </source>
</evidence>
<proteinExistence type="inferred from homology"/>
<protein>
    <submittedName>
        <fullName evidence="14">Probable TonB-dependent outer membrane receptor</fullName>
    </submittedName>
</protein>
<dbReference type="GO" id="GO:0009279">
    <property type="term" value="C:cell outer membrane"/>
    <property type="evidence" value="ECO:0007669"/>
    <property type="project" value="UniProtKB-SubCell"/>
</dbReference>
<dbReference type="SUPFAM" id="SSF56935">
    <property type="entry name" value="Porins"/>
    <property type="match status" value="1"/>
</dbReference>